<accession>A0A6J2KI79</accession>
<dbReference type="Proteomes" id="UP000504629">
    <property type="component" value="Unplaced"/>
</dbReference>
<feature type="region of interest" description="Disordered" evidence="1">
    <location>
        <begin position="144"/>
        <end position="163"/>
    </location>
</feature>
<proteinExistence type="predicted"/>
<evidence type="ECO:0000256" key="1">
    <source>
        <dbReference type="SAM" id="MobiDB-lite"/>
    </source>
</evidence>
<dbReference type="AlphaFoldDB" id="A0A6J2KI79"/>
<gene>
    <name evidence="3" type="primary">LOC114251258</name>
</gene>
<sequence>MSMQRLLDLLPQWLDRWKVAVNVGKTAALLHGPVRIRVVPKKLNLRGVNIEFKPKFRYLGCDIDRSLSMAAHASQIIGSASAARFMLRPRFRLQAQQNLSLRNIVGAGRYVRNDVFARDLDVESLMEFVIRLSRNMYERAENSPHEHLHNIGPLHARPPDGKALPREILVPPTIVRS</sequence>
<organism evidence="2 3">
    <name type="scientific">Bombyx mandarina</name>
    <name type="common">Wild silk moth</name>
    <name type="synonym">Wild silkworm</name>
    <dbReference type="NCBI Taxonomy" id="7092"/>
    <lineage>
        <taxon>Eukaryota</taxon>
        <taxon>Metazoa</taxon>
        <taxon>Ecdysozoa</taxon>
        <taxon>Arthropoda</taxon>
        <taxon>Hexapoda</taxon>
        <taxon>Insecta</taxon>
        <taxon>Pterygota</taxon>
        <taxon>Neoptera</taxon>
        <taxon>Endopterygota</taxon>
        <taxon>Lepidoptera</taxon>
        <taxon>Glossata</taxon>
        <taxon>Ditrysia</taxon>
        <taxon>Bombycoidea</taxon>
        <taxon>Bombycidae</taxon>
        <taxon>Bombycinae</taxon>
        <taxon>Bombyx</taxon>
    </lineage>
</organism>
<protein>
    <submittedName>
        <fullName evidence="3">Uncharacterized protein LOC114251258</fullName>
    </submittedName>
</protein>
<dbReference type="KEGG" id="bman:114251258"/>
<keyword evidence="2" id="KW-1185">Reference proteome</keyword>
<name>A0A6J2KI79_BOMMA</name>
<evidence type="ECO:0000313" key="2">
    <source>
        <dbReference type="Proteomes" id="UP000504629"/>
    </source>
</evidence>
<dbReference type="RefSeq" id="XP_028041268.1">
    <property type="nucleotide sequence ID" value="XM_028185467.1"/>
</dbReference>
<reference evidence="3" key="1">
    <citation type="submission" date="2025-08" db="UniProtKB">
        <authorList>
            <consortium name="RefSeq"/>
        </authorList>
    </citation>
    <scope>IDENTIFICATION</scope>
    <source>
        <tissue evidence="3">Silk gland</tissue>
    </source>
</reference>
<dbReference type="OrthoDB" id="7424862at2759"/>
<dbReference type="GeneID" id="114251258"/>
<evidence type="ECO:0000313" key="3">
    <source>
        <dbReference type="RefSeq" id="XP_028041268.1"/>
    </source>
</evidence>